<dbReference type="EMBL" id="JAGTTL010000003">
    <property type="protein sequence ID" value="KAK6325425.1"/>
    <property type="molecule type" value="Genomic_DNA"/>
</dbReference>
<sequence length="78" mass="9106">MVALENTHSLTRTRHAPTNSQRSGHRSHSLKNDKRWREGGREGRRDTTNQLQSRHCYKTFILAEIFEVFQRPGSRGES</sequence>
<reference evidence="2 3" key="1">
    <citation type="submission" date="2021-04" db="EMBL/GenBank/DDBJ databases">
        <authorList>
            <person name="De Guttry C."/>
            <person name="Zahm M."/>
            <person name="Klopp C."/>
            <person name="Cabau C."/>
            <person name="Louis A."/>
            <person name="Berthelot C."/>
            <person name="Parey E."/>
            <person name="Roest Crollius H."/>
            <person name="Montfort J."/>
            <person name="Robinson-Rechavi M."/>
            <person name="Bucao C."/>
            <person name="Bouchez O."/>
            <person name="Gislard M."/>
            <person name="Lluch J."/>
            <person name="Milhes M."/>
            <person name="Lampietro C."/>
            <person name="Lopez Roques C."/>
            <person name="Donnadieu C."/>
            <person name="Braasch I."/>
            <person name="Desvignes T."/>
            <person name="Postlethwait J."/>
            <person name="Bobe J."/>
            <person name="Wedekind C."/>
            <person name="Guiguen Y."/>
        </authorList>
    </citation>
    <scope>NUCLEOTIDE SEQUENCE [LARGE SCALE GENOMIC DNA]</scope>
    <source>
        <strain evidence="2">Cs_M1</strain>
        <tissue evidence="2">Blood</tissue>
    </source>
</reference>
<proteinExistence type="predicted"/>
<dbReference type="AlphaFoldDB" id="A0AAN8M5T2"/>
<protein>
    <submittedName>
        <fullName evidence="2">Uncharacterized protein</fullName>
    </submittedName>
</protein>
<feature type="compositionally biased region" description="Basic and acidic residues" evidence="1">
    <location>
        <begin position="30"/>
        <end position="47"/>
    </location>
</feature>
<accession>A0AAN8M5T2</accession>
<feature type="compositionally biased region" description="Polar residues" evidence="1">
    <location>
        <begin position="1"/>
        <end position="22"/>
    </location>
</feature>
<evidence type="ECO:0000313" key="3">
    <source>
        <dbReference type="Proteomes" id="UP001356427"/>
    </source>
</evidence>
<evidence type="ECO:0000256" key="1">
    <source>
        <dbReference type="SAM" id="MobiDB-lite"/>
    </source>
</evidence>
<evidence type="ECO:0000313" key="2">
    <source>
        <dbReference type="EMBL" id="KAK6325425.1"/>
    </source>
</evidence>
<comment type="caution">
    <text evidence="2">The sequence shown here is derived from an EMBL/GenBank/DDBJ whole genome shotgun (WGS) entry which is preliminary data.</text>
</comment>
<name>A0AAN8M5T2_9TELE</name>
<gene>
    <name evidence="2" type="ORF">J4Q44_G00047670</name>
</gene>
<feature type="region of interest" description="Disordered" evidence="1">
    <location>
        <begin position="1"/>
        <end position="53"/>
    </location>
</feature>
<keyword evidence="3" id="KW-1185">Reference proteome</keyword>
<organism evidence="2 3">
    <name type="scientific">Coregonus suidteri</name>
    <dbReference type="NCBI Taxonomy" id="861788"/>
    <lineage>
        <taxon>Eukaryota</taxon>
        <taxon>Metazoa</taxon>
        <taxon>Chordata</taxon>
        <taxon>Craniata</taxon>
        <taxon>Vertebrata</taxon>
        <taxon>Euteleostomi</taxon>
        <taxon>Actinopterygii</taxon>
        <taxon>Neopterygii</taxon>
        <taxon>Teleostei</taxon>
        <taxon>Protacanthopterygii</taxon>
        <taxon>Salmoniformes</taxon>
        <taxon>Salmonidae</taxon>
        <taxon>Coregoninae</taxon>
        <taxon>Coregonus</taxon>
    </lineage>
</organism>
<dbReference type="Proteomes" id="UP001356427">
    <property type="component" value="Unassembled WGS sequence"/>
</dbReference>